<proteinExistence type="predicted"/>
<evidence type="ECO:0000313" key="2">
    <source>
        <dbReference type="EMBL" id="KAJ7743602.1"/>
    </source>
</evidence>
<gene>
    <name evidence="2" type="ORF">B0H16DRAFT_1727645</name>
</gene>
<feature type="compositionally biased region" description="Pro residues" evidence="1">
    <location>
        <begin position="212"/>
        <end position="222"/>
    </location>
</feature>
<organism evidence="2 3">
    <name type="scientific">Mycena metata</name>
    <dbReference type="NCBI Taxonomy" id="1033252"/>
    <lineage>
        <taxon>Eukaryota</taxon>
        <taxon>Fungi</taxon>
        <taxon>Dikarya</taxon>
        <taxon>Basidiomycota</taxon>
        <taxon>Agaricomycotina</taxon>
        <taxon>Agaricomycetes</taxon>
        <taxon>Agaricomycetidae</taxon>
        <taxon>Agaricales</taxon>
        <taxon>Marasmiineae</taxon>
        <taxon>Mycenaceae</taxon>
        <taxon>Mycena</taxon>
    </lineage>
</organism>
<sequence>MVLLADNIPQALTGSTKSWGQMLYTGSLALWMSPVLNEDSREQEYTEAPIYHLPAFLLDAHFTGDAYFPVQGHPQFPAQAHPQFGSAPLLAPQGVRAFCPLPLWEQHTQVQDLNLWPETPSEDTSSSTSTPAPPWPCYNEQYYIPKPLPPFEGRLGGPRRLPSPPSSPIPITLPHTLRSPVFHVPTAEEIAAHLDAAEELCRQRVLEPPCPRVFVPPPPPNNSPASAPIHRPSSSESPVPRDRSATPFRIIPSLPVRFPMLFGADVEFEAEDMDVSDGTFSDVNVLTDSEEDECSCAEHEAEVFFDAESELEN</sequence>
<reference evidence="2" key="1">
    <citation type="submission" date="2023-03" db="EMBL/GenBank/DDBJ databases">
        <title>Massive genome expansion in bonnet fungi (Mycena s.s.) driven by repeated elements and novel gene families across ecological guilds.</title>
        <authorList>
            <consortium name="Lawrence Berkeley National Laboratory"/>
            <person name="Harder C.B."/>
            <person name="Miyauchi S."/>
            <person name="Viragh M."/>
            <person name="Kuo A."/>
            <person name="Thoen E."/>
            <person name="Andreopoulos B."/>
            <person name="Lu D."/>
            <person name="Skrede I."/>
            <person name="Drula E."/>
            <person name="Henrissat B."/>
            <person name="Morin E."/>
            <person name="Kohler A."/>
            <person name="Barry K."/>
            <person name="LaButti K."/>
            <person name="Morin E."/>
            <person name="Salamov A."/>
            <person name="Lipzen A."/>
            <person name="Mereny Z."/>
            <person name="Hegedus B."/>
            <person name="Baldrian P."/>
            <person name="Stursova M."/>
            <person name="Weitz H."/>
            <person name="Taylor A."/>
            <person name="Grigoriev I.V."/>
            <person name="Nagy L.G."/>
            <person name="Martin F."/>
            <person name="Kauserud H."/>
        </authorList>
    </citation>
    <scope>NUCLEOTIDE SEQUENCE</scope>
    <source>
        <strain evidence="2">CBHHK182m</strain>
    </source>
</reference>
<dbReference type="AlphaFoldDB" id="A0AAD7N2K5"/>
<comment type="caution">
    <text evidence="2">The sequence shown here is derived from an EMBL/GenBank/DDBJ whole genome shotgun (WGS) entry which is preliminary data.</text>
</comment>
<feature type="region of interest" description="Disordered" evidence="1">
    <location>
        <begin position="212"/>
        <end position="246"/>
    </location>
</feature>
<evidence type="ECO:0000256" key="1">
    <source>
        <dbReference type="SAM" id="MobiDB-lite"/>
    </source>
</evidence>
<dbReference type="EMBL" id="JARKIB010000090">
    <property type="protein sequence ID" value="KAJ7743602.1"/>
    <property type="molecule type" value="Genomic_DNA"/>
</dbReference>
<accession>A0AAD7N2K5</accession>
<keyword evidence="3" id="KW-1185">Reference proteome</keyword>
<protein>
    <submittedName>
        <fullName evidence="2">Uncharacterized protein</fullName>
    </submittedName>
</protein>
<dbReference type="Proteomes" id="UP001215598">
    <property type="component" value="Unassembled WGS sequence"/>
</dbReference>
<name>A0AAD7N2K5_9AGAR</name>
<evidence type="ECO:0000313" key="3">
    <source>
        <dbReference type="Proteomes" id="UP001215598"/>
    </source>
</evidence>
<feature type="region of interest" description="Disordered" evidence="1">
    <location>
        <begin position="153"/>
        <end position="172"/>
    </location>
</feature>